<comment type="caution">
    <text evidence="1">The sequence shown here is derived from an EMBL/GenBank/DDBJ whole genome shotgun (WGS) entry which is preliminary data.</text>
</comment>
<keyword evidence="2" id="KW-1185">Reference proteome</keyword>
<protein>
    <submittedName>
        <fullName evidence="1">Uncharacterized protein</fullName>
    </submittedName>
</protein>
<dbReference type="EMBL" id="BHYK01000003">
    <property type="protein sequence ID" value="GCD08988.1"/>
    <property type="molecule type" value="Genomic_DNA"/>
</dbReference>
<accession>A0A401UHF6</accession>
<reference evidence="1 2" key="1">
    <citation type="submission" date="2018-11" db="EMBL/GenBank/DDBJ databases">
        <title>Genome sequencing and assembly of Clostridium tagluense strain A121.</title>
        <authorList>
            <person name="Murakami T."/>
            <person name="Segawa T."/>
            <person name="Shcherbakova V.A."/>
            <person name="Mori H."/>
            <person name="Yoshimura Y."/>
        </authorList>
    </citation>
    <scope>NUCLEOTIDE SEQUENCE [LARGE SCALE GENOMIC DNA]</scope>
    <source>
        <strain evidence="1 2">A121</strain>
    </source>
</reference>
<dbReference type="Proteomes" id="UP000287872">
    <property type="component" value="Unassembled WGS sequence"/>
</dbReference>
<evidence type="ECO:0000313" key="1">
    <source>
        <dbReference type="EMBL" id="GCD08988.1"/>
    </source>
</evidence>
<organism evidence="1 2">
    <name type="scientific">Clostridium tagluense</name>
    <dbReference type="NCBI Taxonomy" id="360422"/>
    <lineage>
        <taxon>Bacteria</taxon>
        <taxon>Bacillati</taxon>
        <taxon>Bacillota</taxon>
        <taxon>Clostridia</taxon>
        <taxon>Eubacteriales</taxon>
        <taxon>Clostridiaceae</taxon>
        <taxon>Clostridium</taxon>
    </lineage>
</organism>
<name>A0A401UHF6_9CLOT</name>
<proteinExistence type="predicted"/>
<dbReference type="AlphaFoldDB" id="A0A401UHF6"/>
<gene>
    <name evidence="1" type="ORF">Ctaglu_06110</name>
</gene>
<evidence type="ECO:0000313" key="2">
    <source>
        <dbReference type="Proteomes" id="UP000287872"/>
    </source>
</evidence>
<sequence length="67" mass="7435">MAKVTGKATNKGKIEDDNFIMSPKIDFAFKLLFGDPKNIDLLKALLCAILNVPTDELNELTIINNEL</sequence>
<dbReference type="Pfam" id="PF12784">
    <property type="entry name" value="PDDEXK_2"/>
    <property type="match status" value="1"/>
</dbReference>